<dbReference type="Proteomes" id="UP001148629">
    <property type="component" value="Unassembled WGS sequence"/>
</dbReference>
<dbReference type="EMBL" id="JANRMS010000935">
    <property type="protein sequence ID" value="KAJ3532709.1"/>
    <property type="molecule type" value="Genomic_DNA"/>
</dbReference>
<proteinExistence type="predicted"/>
<accession>A0ACC1S5W4</accession>
<evidence type="ECO:0000313" key="1">
    <source>
        <dbReference type="EMBL" id="KAJ3532709.1"/>
    </source>
</evidence>
<sequence length="424" mass="47379">MPVSTQLQQWECGLLCLEIVRQTLRGQVGLHYDEICEIMKTEELSGLPVPFCKPELLLCDWLPEPWTWQDDGEAYAAQLRKIRGRWRLWAMEEIGLWDCRVWTSGRRDKVKPVGIKDGTLLPWWLPPHPDADADVNTAPGGLLRARWTQRGGRCYIQHLGDAVVEDWMIRRLREIPESDHDRQELASRGHATYQHAEVGRGCRLPEPLVEVPRAVTAEYKTRGWVVDGSRVRRIGEEPDIRMLGRAQVLAAAAAGECVSLTSTPAQSPAISHLRKEALRDDAGDEDTMTDVVSNLSLDDIDRGAEVEDASEMDGVQPTGPMQRADVNRTGIIGDAIPICALGATQQPLVDMQAQMVIEQWPDDRDGGREMVVDMRRELGLWPAPGASTQFLGGDRGWVTVMPHGTNNEQDMKRMVDMAERGCAG</sequence>
<protein>
    <submittedName>
        <fullName evidence="1">Uncharacterized protein</fullName>
    </submittedName>
</protein>
<reference evidence="1" key="1">
    <citation type="submission" date="2022-08" db="EMBL/GenBank/DDBJ databases">
        <title>Genome Sequence of Fusarium decemcellulare.</title>
        <authorList>
            <person name="Buettner E."/>
        </authorList>
    </citation>
    <scope>NUCLEOTIDE SEQUENCE</scope>
    <source>
        <strain evidence="1">Babe19</strain>
    </source>
</reference>
<gene>
    <name evidence="1" type="ORF">NM208_g8318</name>
</gene>
<comment type="caution">
    <text evidence="1">The sequence shown here is derived from an EMBL/GenBank/DDBJ whole genome shotgun (WGS) entry which is preliminary data.</text>
</comment>
<evidence type="ECO:0000313" key="2">
    <source>
        <dbReference type="Proteomes" id="UP001148629"/>
    </source>
</evidence>
<keyword evidence="2" id="KW-1185">Reference proteome</keyword>
<name>A0ACC1S5W4_9HYPO</name>
<organism evidence="1 2">
    <name type="scientific">Fusarium decemcellulare</name>
    <dbReference type="NCBI Taxonomy" id="57161"/>
    <lineage>
        <taxon>Eukaryota</taxon>
        <taxon>Fungi</taxon>
        <taxon>Dikarya</taxon>
        <taxon>Ascomycota</taxon>
        <taxon>Pezizomycotina</taxon>
        <taxon>Sordariomycetes</taxon>
        <taxon>Hypocreomycetidae</taxon>
        <taxon>Hypocreales</taxon>
        <taxon>Nectriaceae</taxon>
        <taxon>Fusarium</taxon>
        <taxon>Fusarium decemcellulare species complex</taxon>
    </lineage>
</organism>